<evidence type="ECO:0000313" key="2">
    <source>
        <dbReference type="EMBL" id="BAU23144.1"/>
    </source>
</evidence>
<gene>
    <name evidence="2" type="ORF">THC_0753</name>
</gene>
<proteinExistence type="predicted"/>
<dbReference type="KEGG" id="cthi:THC_0753"/>
<dbReference type="Proteomes" id="UP000068196">
    <property type="component" value="Chromosome"/>
</dbReference>
<feature type="coiled-coil region" evidence="1">
    <location>
        <begin position="276"/>
        <end position="347"/>
    </location>
</feature>
<dbReference type="RefSeq" id="WP_148638814.1">
    <property type="nucleotide sequence ID" value="NZ_AP014945.1"/>
</dbReference>
<protein>
    <submittedName>
        <fullName evidence="2">Uncharacterized protein</fullName>
    </submittedName>
</protein>
<name>A0A0U5AV67_9BACT</name>
<evidence type="ECO:0000313" key="3">
    <source>
        <dbReference type="Proteomes" id="UP000068196"/>
    </source>
</evidence>
<keyword evidence="3" id="KW-1185">Reference proteome</keyword>
<keyword evidence="1" id="KW-0175">Coiled coil</keyword>
<dbReference type="PATRIC" id="fig|1653476.3.peg.780"/>
<evidence type="ECO:0000256" key="1">
    <source>
        <dbReference type="SAM" id="Coils"/>
    </source>
</evidence>
<organism evidence="2 3">
    <name type="scientific">Caldimicrobium thiodismutans</name>
    <dbReference type="NCBI Taxonomy" id="1653476"/>
    <lineage>
        <taxon>Bacteria</taxon>
        <taxon>Pseudomonadati</taxon>
        <taxon>Thermodesulfobacteriota</taxon>
        <taxon>Thermodesulfobacteria</taxon>
        <taxon>Thermodesulfobacteriales</taxon>
        <taxon>Thermodesulfobacteriaceae</taxon>
        <taxon>Caldimicrobium</taxon>
    </lineage>
</organism>
<dbReference type="AlphaFoldDB" id="A0A0U5AV67"/>
<dbReference type="EMBL" id="AP014945">
    <property type="protein sequence ID" value="BAU23144.1"/>
    <property type="molecule type" value="Genomic_DNA"/>
</dbReference>
<sequence>MIRKRTYILLLLFLISVLVSPCFSQNIGRSCDGSQLKTDSGLVFIPKGQTTVVSVGGVRYRCVGCGRCTPESQQKSSGGYTGSYRSTGDWKTDLMLSLLQSFIQGFMRGLQEGGQRSSGSSVQSSAKVQSNKNTEDIYLKEWQNEIEKQTQEMQKQYALIRENEFKEKKQRLLSKLKGPDSSSENLASLKSLKCSAYWSMEAAKLASSGSEDALKKAKEYTLNSEKAMQGDLSSCPDFQLEVNFSGSSGSTIYEEEFQQEFLKVLTHEINGRLNSLNDFKKKKNEMIQEVAKVEEEIKKIEEIKSSAKSEAEKQQYDELLNEAQKTLAKAKEEEKKVDEEILRLNQEIKAISEIHKTLFTSKKENK</sequence>
<dbReference type="STRING" id="1653476.THC_0753"/>
<accession>A0A0U5AV67</accession>
<reference evidence="3" key="2">
    <citation type="journal article" date="2016" name="Int. J. Syst. Evol. Microbiol.">
        <title>Caldimicrobium thiodismutans sp. nov., a sulfur-disproportionating bacterium isolated from a hot spring.</title>
        <authorList>
            <person name="Kojima H."/>
            <person name="Umezawa K."/>
            <person name="Fukui M."/>
        </authorList>
    </citation>
    <scope>NUCLEOTIDE SEQUENCE [LARGE SCALE GENOMIC DNA]</scope>
    <source>
        <strain evidence="3">TF1</strain>
    </source>
</reference>
<reference evidence="2 3" key="1">
    <citation type="journal article" date="2016" name="Int. J. Syst. Evol. Microbiol.">
        <title>Caldimicrobium thiodismutans sp. nov., a sulfur-disproportionating bacterium isolated from a hot spring, and emended description of the genus Caldimicrobium.</title>
        <authorList>
            <person name="Kojima H."/>
            <person name="Umezawa K."/>
            <person name="Fukui M."/>
        </authorList>
    </citation>
    <scope>NUCLEOTIDE SEQUENCE [LARGE SCALE GENOMIC DNA]</scope>
    <source>
        <strain evidence="2 3">TF1</strain>
    </source>
</reference>